<sequence>MSTSDQQTVEAEGLAIFEDVHDVRPEAAGVVGLQLAAVVVSYSVILAIVVVVVVVVVLAITIFWPFLVAALFPGLYGLVTAFG</sequence>
<name>A0A317ZP11_9MICO</name>
<comment type="caution">
    <text evidence="2">The sequence shown here is derived from an EMBL/GenBank/DDBJ whole genome shotgun (WGS) entry which is preliminary data.</text>
</comment>
<feature type="transmembrane region" description="Helical" evidence="1">
    <location>
        <begin position="33"/>
        <end position="56"/>
    </location>
</feature>
<keyword evidence="1" id="KW-0812">Transmembrane</keyword>
<evidence type="ECO:0000313" key="2">
    <source>
        <dbReference type="EMBL" id="PXA68222.1"/>
    </source>
</evidence>
<evidence type="ECO:0000313" key="3">
    <source>
        <dbReference type="Proteomes" id="UP000246722"/>
    </source>
</evidence>
<dbReference type="EMBL" id="QHLY01000012">
    <property type="protein sequence ID" value="PXA68222.1"/>
    <property type="molecule type" value="Genomic_DNA"/>
</dbReference>
<protein>
    <submittedName>
        <fullName evidence="2">Uncharacterized protein</fullName>
    </submittedName>
</protein>
<proteinExistence type="predicted"/>
<accession>A0A317ZP11</accession>
<reference evidence="2 3" key="1">
    <citation type="submission" date="2018-05" db="EMBL/GenBank/DDBJ databases">
        <title>Genetic diversity of glacier-inhabiting Cryobacterium bacteria in China and description of Cryobacterium mengkeensis sp. nov. and Arthrobacter glacialis sp. nov.</title>
        <authorList>
            <person name="Liu Q."/>
            <person name="Xin Y.-H."/>
        </authorList>
    </citation>
    <scope>NUCLEOTIDE SEQUENCE [LARGE SCALE GENOMIC DNA]</scope>
    <source>
        <strain evidence="2 3">SK-1</strain>
    </source>
</reference>
<feature type="transmembrane region" description="Helical" evidence="1">
    <location>
        <begin position="62"/>
        <end position="82"/>
    </location>
</feature>
<keyword evidence="1" id="KW-0472">Membrane</keyword>
<evidence type="ECO:0000256" key="1">
    <source>
        <dbReference type="SAM" id="Phobius"/>
    </source>
</evidence>
<organism evidence="2 3">
    <name type="scientific">Cryobacterium arcticum</name>
    <dbReference type="NCBI Taxonomy" id="670052"/>
    <lineage>
        <taxon>Bacteria</taxon>
        <taxon>Bacillati</taxon>
        <taxon>Actinomycetota</taxon>
        <taxon>Actinomycetes</taxon>
        <taxon>Micrococcales</taxon>
        <taxon>Microbacteriaceae</taxon>
        <taxon>Cryobacterium</taxon>
    </lineage>
</organism>
<gene>
    <name evidence="2" type="ORF">CTB96_16490</name>
</gene>
<dbReference type="AlphaFoldDB" id="A0A317ZP11"/>
<keyword evidence="1" id="KW-1133">Transmembrane helix</keyword>
<dbReference type="RefSeq" id="WP_110127891.1">
    <property type="nucleotide sequence ID" value="NZ_QHLY01000012.1"/>
</dbReference>
<keyword evidence="3" id="KW-1185">Reference proteome</keyword>
<dbReference type="Proteomes" id="UP000246722">
    <property type="component" value="Unassembled WGS sequence"/>
</dbReference>